<evidence type="ECO:0000313" key="1">
    <source>
        <dbReference type="EnsemblPlants" id="OGLUM05G16490.1"/>
    </source>
</evidence>
<proteinExistence type="predicted"/>
<keyword evidence="2" id="KW-1185">Reference proteome</keyword>
<accession>A0A0D9ZYV4</accession>
<reference evidence="1" key="1">
    <citation type="submission" date="2015-04" db="UniProtKB">
        <authorList>
            <consortium name="EnsemblPlants"/>
        </authorList>
    </citation>
    <scope>IDENTIFICATION</scope>
</reference>
<reference evidence="1" key="2">
    <citation type="submission" date="2018-05" db="EMBL/GenBank/DDBJ databases">
        <title>OgluRS3 (Oryza glumaepatula Reference Sequence Version 3).</title>
        <authorList>
            <person name="Zhang J."/>
            <person name="Kudrna D."/>
            <person name="Lee S."/>
            <person name="Talag J."/>
            <person name="Welchert J."/>
            <person name="Wing R.A."/>
        </authorList>
    </citation>
    <scope>NUCLEOTIDE SEQUENCE [LARGE SCALE GENOMIC DNA]</scope>
</reference>
<dbReference type="Gramene" id="OGLUM05G16490.1">
    <property type="protein sequence ID" value="OGLUM05G16490.1"/>
    <property type="gene ID" value="OGLUM05G16490"/>
</dbReference>
<name>A0A0D9ZYV4_9ORYZ</name>
<sequence>MDDEAEVAAVVEARWLLDLRRAAAVLADEAAAFADEAEAAALVEVALVEAEVVALAEVANGAVTPFARPRWDKFVR</sequence>
<evidence type="ECO:0000313" key="2">
    <source>
        <dbReference type="Proteomes" id="UP000026961"/>
    </source>
</evidence>
<protein>
    <submittedName>
        <fullName evidence="1">Uncharacterized protein</fullName>
    </submittedName>
</protein>
<dbReference type="Proteomes" id="UP000026961">
    <property type="component" value="Chromosome 5"/>
</dbReference>
<dbReference type="HOGENOM" id="CLU_2658554_0_0_1"/>
<dbReference type="AlphaFoldDB" id="A0A0D9ZYV4"/>
<organism evidence="1">
    <name type="scientific">Oryza glumipatula</name>
    <dbReference type="NCBI Taxonomy" id="40148"/>
    <lineage>
        <taxon>Eukaryota</taxon>
        <taxon>Viridiplantae</taxon>
        <taxon>Streptophyta</taxon>
        <taxon>Embryophyta</taxon>
        <taxon>Tracheophyta</taxon>
        <taxon>Spermatophyta</taxon>
        <taxon>Magnoliopsida</taxon>
        <taxon>Liliopsida</taxon>
        <taxon>Poales</taxon>
        <taxon>Poaceae</taxon>
        <taxon>BOP clade</taxon>
        <taxon>Oryzoideae</taxon>
        <taxon>Oryzeae</taxon>
        <taxon>Oryzinae</taxon>
        <taxon>Oryza</taxon>
    </lineage>
</organism>
<dbReference type="EnsemblPlants" id="OGLUM05G16490.1">
    <property type="protein sequence ID" value="OGLUM05G16490.1"/>
    <property type="gene ID" value="OGLUM05G16490"/>
</dbReference>